<protein>
    <submittedName>
        <fullName evidence="3">Uncharacterized protein</fullName>
    </submittedName>
</protein>
<comment type="caution">
    <text evidence="3">The sequence shown here is derived from an EMBL/GenBank/DDBJ whole genome shotgun (WGS) entry which is preliminary data.</text>
</comment>
<dbReference type="AlphaFoldDB" id="A0A813EGY3"/>
<sequence length="106" mass="11264">MASFTMLCSTLVVFGKVVAISGRSDVACCILFADHLVLVALRVFFTLVGFVLLLLLLIEFVACCLCVSGVVDVVVVLVITKSSSPKHEEAQAGVIIYANEVSRGLT</sequence>
<proteinExistence type="predicted"/>
<reference evidence="3" key="1">
    <citation type="submission" date="2021-02" db="EMBL/GenBank/DDBJ databases">
        <authorList>
            <person name="Dougan E. K."/>
            <person name="Rhodes N."/>
            <person name="Thang M."/>
            <person name="Chan C."/>
        </authorList>
    </citation>
    <scope>NUCLEOTIDE SEQUENCE</scope>
</reference>
<evidence type="ECO:0000256" key="1">
    <source>
        <dbReference type="SAM" id="Phobius"/>
    </source>
</evidence>
<feature type="transmembrane region" description="Helical" evidence="1">
    <location>
        <begin position="35"/>
        <end position="55"/>
    </location>
</feature>
<keyword evidence="4" id="KW-1185">Reference proteome</keyword>
<accession>A0A813EGY3</accession>
<name>A0A813EGY3_POLGL</name>
<evidence type="ECO:0000313" key="4">
    <source>
        <dbReference type="Proteomes" id="UP000654075"/>
    </source>
</evidence>
<evidence type="ECO:0000256" key="2">
    <source>
        <dbReference type="SAM" id="SignalP"/>
    </source>
</evidence>
<feature type="chain" id="PRO_5032383504" evidence="2">
    <location>
        <begin position="20"/>
        <end position="106"/>
    </location>
</feature>
<dbReference type="Proteomes" id="UP000654075">
    <property type="component" value="Unassembled WGS sequence"/>
</dbReference>
<keyword evidence="1" id="KW-0472">Membrane</keyword>
<evidence type="ECO:0000313" key="3">
    <source>
        <dbReference type="EMBL" id="CAE8601394.1"/>
    </source>
</evidence>
<gene>
    <name evidence="3" type="ORF">PGLA1383_LOCUS19688</name>
</gene>
<feature type="transmembrane region" description="Helical" evidence="1">
    <location>
        <begin position="60"/>
        <end position="79"/>
    </location>
</feature>
<feature type="signal peptide" evidence="2">
    <location>
        <begin position="1"/>
        <end position="19"/>
    </location>
</feature>
<dbReference type="EMBL" id="CAJNNV010013115">
    <property type="protein sequence ID" value="CAE8601394.1"/>
    <property type="molecule type" value="Genomic_DNA"/>
</dbReference>
<organism evidence="3 4">
    <name type="scientific">Polarella glacialis</name>
    <name type="common">Dinoflagellate</name>
    <dbReference type="NCBI Taxonomy" id="89957"/>
    <lineage>
        <taxon>Eukaryota</taxon>
        <taxon>Sar</taxon>
        <taxon>Alveolata</taxon>
        <taxon>Dinophyceae</taxon>
        <taxon>Suessiales</taxon>
        <taxon>Suessiaceae</taxon>
        <taxon>Polarella</taxon>
    </lineage>
</organism>
<keyword evidence="1" id="KW-1133">Transmembrane helix</keyword>
<keyword evidence="2" id="KW-0732">Signal</keyword>
<keyword evidence="1" id="KW-0812">Transmembrane</keyword>